<gene>
    <name evidence="1" type="ORF">RUA4292_01358</name>
</gene>
<organism evidence="1">
    <name type="scientific">Ruegeria atlantica</name>
    <dbReference type="NCBI Taxonomy" id="81569"/>
    <lineage>
        <taxon>Bacteria</taxon>
        <taxon>Pseudomonadati</taxon>
        <taxon>Pseudomonadota</taxon>
        <taxon>Alphaproteobacteria</taxon>
        <taxon>Rhodobacterales</taxon>
        <taxon>Roseobacteraceae</taxon>
        <taxon>Ruegeria</taxon>
    </lineage>
</organism>
<evidence type="ECO:0008006" key="2">
    <source>
        <dbReference type="Google" id="ProtNLM"/>
    </source>
</evidence>
<proteinExistence type="predicted"/>
<dbReference type="Proteomes" id="UP000050783">
    <property type="component" value="Unassembled WGS sequence"/>
</dbReference>
<dbReference type="AlphaFoldDB" id="A0A0P1EC68"/>
<accession>A0A0P1EC68</accession>
<sequence length="65" mass="7249">MIAFIGAQYPKAVIPLAVCFHVRYGVCYRDLEEIMAERGVSVDCTALKRWVTRYSGASLRQPVAA</sequence>
<reference evidence="1" key="1">
    <citation type="submission" date="2015-09" db="EMBL/GenBank/DDBJ databases">
        <authorList>
            <consortium name="Swine Surveillance"/>
        </authorList>
    </citation>
    <scope>NUCLEOTIDE SEQUENCE [LARGE SCALE GENOMIC DNA]</scope>
    <source>
        <strain evidence="1">CECT 4292</strain>
    </source>
</reference>
<dbReference type="EMBL" id="CYPU01000023">
    <property type="protein sequence ID" value="CUH47190.1"/>
    <property type="molecule type" value="Genomic_DNA"/>
</dbReference>
<protein>
    <recommendedName>
        <fullName evidence="2">Transposase</fullName>
    </recommendedName>
</protein>
<evidence type="ECO:0000313" key="1">
    <source>
        <dbReference type="EMBL" id="CUH47190.1"/>
    </source>
</evidence>
<name>A0A0P1EC68_9RHOB</name>